<dbReference type="EMBL" id="CABFNQ020000715">
    <property type="protein sequence ID" value="CAH0025819.1"/>
    <property type="molecule type" value="Genomic_DNA"/>
</dbReference>
<dbReference type="OrthoDB" id="4161196at2759"/>
<evidence type="ECO:0000313" key="3">
    <source>
        <dbReference type="Proteomes" id="UP000696573"/>
    </source>
</evidence>
<keyword evidence="3" id="KW-1185">Reference proteome</keyword>
<protein>
    <recommendedName>
        <fullName evidence="1">Heterokaryon incompatibility domain-containing protein</fullName>
    </recommendedName>
</protein>
<reference evidence="2" key="1">
    <citation type="submission" date="2021-10" db="EMBL/GenBank/DDBJ databases">
        <authorList>
            <person name="Piombo E."/>
        </authorList>
    </citation>
    <scope>NUCLEOTIDE SEQUENCE</scope>
</reference>
<dbReference type="AlphaFoldDB" id="A0A9N9VM33"/>
<dbReference type="Proteomes" id="UP000696573">
    <property type="component" value="Unassembled WGS sequence"/>
</dbReference>
<proteinExistence type="predicted"/>
<name>A0A9N9VM33_9HYPO</name>
<gene>
    <name evidence="2" type="ORF">CRHIZ90672A_00008524</name>
</gene>
<comment type="caution">
    <text evidence="2">The sequence shown here is derived from an EMBL/GenBank/DDBJ whole genome shotgun (WGS) entry which is preliminary data.</text>
</comment>
<dbReference type="InterPro" id="IPR010730">
    <property type="entry name" value="HET"/>
</dbReference>
<organism evidence="2 3">
    <name type="scientific">Clonostachys rhizophaga</name>
    <dbReference type="NCBI Taxonomy" id="160324"/>
    <lineage>
        <taxon>Eukaryota</taxon>
        <taxon>Fungi</taxon>
        <taxon>Dikarya</taxon>
        <taxon>Ascomycota</taxon>
        <taxon>Pezizomycotina</taxon>
        <taxon>Sordariomycetes</taxon>
        <taxon>Hypocreomycetidae</taxon>
        <taxon>Hypocreales</taxon>
        <taxon>Bionectriaceae</taxon>
        <taxon>Clonostachys</taxon>
    </lineage>
</organism>
<dbReference type="Pfam" id="PF06985">
    <property type="entry name" value="HET"/>
    <property type="match status" value="1"/>
</dbReference>
<dbReference type="PANTHER" id="PTHR33112:SF11">
    <property type="entry name" value="HETEROKARYON INCOMPATIBILITY DOMAIN-CONTAINING PROTEIN"/>
    <property type="match status" value="1"/>
</dbReference>
<accession>A0A9N9VM33</accession>
<evidence type="ECO:0000259" key="1">
    <source>
        <dbReference type="Pfam" id="PF06985"/>
    </source>
</evidence>
<feature type="domain" description="Heterokaryon incompatibility" evidence="1">
    <location>
        <begin position="34"/>
        <end position="173"/>
    </location>
</feature>
<sequence>MPRTEPEFWPTRAIFVGDHGQLILVKKPSGDRDYLVLSHCWGKPTKEGWERLCTTPQNYRCRLNAFCLDNLPKTFRDAIEVTRELGKQHLWIGALCIVQGPHGDWESESGRMQHVFSNAYCTIAADSAAGWKDGFLKPSLWDQIVLGSADCDCDFKSGVGEGYLMKRAWVIQEREYSKCGLTYKSDRDTALQSLLERMSRELATDVKYGIARCFIGSLLLWKRTAKEMTSPIGYERRTVPSWSWMAYDGSIEFIDKFRYELRIPQSSDLEFAQDGEDLVKIRKFENCRLGENKRDNEYIVRALRGAIEEVGSIWYDMKDQIEFNYCVVVEVNGTENRDNNPKDYLV</sequence>
<evidence type="ECO:0000313" key="2">
    <source>
        <dbReference type="EMBL" id="CAH0025819.1"/>
    </source>
</evidence>
<dbReference type="PANTHER" id="PTHR33112">
    <property type="entry name" value="DOMAIN PROTEIN, PUTATIVE-RELATED"/>
    <property type="match status" value="1"/>
</dbReference>